<accession>A0A7C9P446</accession>
<dbReference type="EMBL" id="JAAEHK010000033">
    <property type="protein sequence ID" value="NDL72110.1"/>
    <property type="molecule type" value="Genomic_DNA"/>
</dbReference>
<proteinExistence type="predicted"/>
<sequence length="183" mass="21058">MRANTKRNRWVVIAAAFLVLAVVNWAIWQKEHHLADGEIVYLELAPVDPRSLIQGDYMALSFALADRIRMQRAIDRHAAEAMGSNAIQAVANGSVVVRLDEFSIAHFQRLDDGRSLDDDERRLRYRLRNGNVRFATDAFFFQEGHAERFEPARYGQFRVNDHGELLLVALYDESLNRLGDMER</sequence>
<dbReference type="Proteomes" id="UP000480312">
    <property type="component" value="Unassembled WGS sequence"/>
</dbReference>
<gene>
    <name evidence="1" type="ORF">GPL32_16510</name>
</gene>
<dbReference type="Pfam" id="PF14345">
    <property type="entry name" value="GDYXXLXY"/>
    <property type="match status" value="1"/>
</dbReference>
<protein>
    <submittedName>
        <fullName evidence="1">GDYXXLXY domain-containing protein</fullName>
    </submittedName>
</protein>
<name>A0A7C9P446_9GAMM</name>
<dbReference type="AlphaFoldDB" id="A0A7C9P446"/>
<dbReference type="OrthoDB" id="4868247at2"/>
<dbReference type="RefSeq" id="WP_162219949.1">
    <property type="nucleotide sequence ID" value="NZ_JAAEHK010000033.1"/>
</dbReference>
<comment type="caution">
    <text evidence="1">The sequence shown here is derived from an EMBL/GenBank/DDBJ whole genome shotgun (WGS) entry which is preliminary data.</text>
</comment>
<dbReference type="InterPro" id="IPR025833">
    <property type="entry name" value="GDYXXLXY"/>
</dbReference>
<reference evidence="1 2" key="1">
    <citation type="submission" date="2020-01" db="EMBL/GenBank/DDBJ databases">
        <title>Whole genome sequencing of Halomonas alkaliphila strain LS44.</title>
        <authorList>
            <person name="Kumar S."/>
            <person name="Paul D."/>
            <person name="Shouche Y."/>
            <person name="Suryavanshi M.V."/>
        </authorList>
    </citation>
    <scope>NUCLEOTIDE SEQUENCE [LARGE SCALE GENOMIC DNA]</scope>
    <source>
        <strain evidence="1 2">LS44</strain>
    </source>
</reference>
<organism evidence="1 2">
    <name type="scientific">Vreelandella alkaliphila</name>
    <dbReference type="NCBI Taxonomy" id="272774"/>
    <lineage>
        <taxon>Bacteria</taxon>
        <taxon>Pseudomonadati</taxon>
        <taxon>Pseudomonadota</taxon>
        <taxon>Gammaproteobacteria</taxon>
        <taxon>Oceanospirillales</taxon>
        <taxon>Halomonadaceae</taxon>
        <taxon>Vreelandella</taxon>
    </lineage>
</organism>
<evidence type="ECO:0000313" key="1">
    <source>
        <dbReference type="EMBL" id="NDL72110.1"/>
    </source>
</evidence>
<evidence type="ECO:0000313" key="2">
    <source>
        <dbReference type="Proteomes" id="UP000480312"/>
    </source>
</evidence>